<evidence type="ECO:0000256" key="1">
    <source>
        <dbReference type="SAM" id="MobiDB-lite"/>
    </source>
</evidence>
<dbReference type="EMBL" id="JASAOG010000315">
    <property type="protein sequence ID" value="KAK0040596.1"/>
    <property type="molecule type" value="Genomic_DNA"/>
</dbReference>
<feature type="region of interest" description="Disordered" evidence="1">
    <location>
        <begin position="672"/>
        <end position="706"/>
    </location>
</feature>
<feature type="compositionally biased region" description="Polar residues" evidence="1">
    <location>
        <begin position="47"/>
        <end position="59"/>
    </location>
</feature>
<feature type="compositionally biased region" description="Basic residues" evidence="1">
    <location>
        <begin position="379"/>
        <end position="389"/>
    </location>
</feature>
<feature type="region of interest" description="Disordered" evidence="1">
    <location>
        <begin position="165"/>
        <end position="268"/>
    </location>
</feature>
<reference evidence="2" key="1">
    <citation type="journal article" date="2023" name="PLoS Negl. Trop. Dis.">
        <title>A genome sequence for Biomphalaria pfeifferi, the major vector snail for the human-infecting parasite Schistosoma mansoni.</title>
        <authorList>
            <person name="Bu L."/>
            <person name="Lu L."/>
            <person name="Laidemitt M.R."/>
            <person name="Zhang S.M."/>
            <person name="Mutuku M."/>
            <person name="Mkoji G."/>
            <person name="Steinauer M."/>
            <person name="Loker E.S."/>
        </authorList>
    </citation>
    <scope>NUCLEOTIDE SEQUENCE</scope>
    <source>
        <strain evidence="2">KasaAsao</strain>
    </source>
</reference>
<feature type="compositionally biased region" description="Polar residues" evidence="1">
    <location>
        <begin position="165"/>
        <end position="175"/>
    </location>
</feature>
<feature type="compositionally biased region" description="Basic and acidic residues" evidence="1">
    <location>
        <begin position="37"/>
        <end position="46"/>
    </location>
</feature>
<proteinExistence type="predicted"/>
<feature type="region of interest" description="Disordered" evidence="1">
    <location>
        <begin position="14"/>
        <end position="72"/>
    </location>
</feature>
<protein>
    <submittedName>
        <fullName evidence="2">Uncharacterized protein</fullName>
    </submittedName>
</protein>
<feature type="compositionally biased region" description="Basic and acidic residues" evidence="1">
    <location>
        <begin position="672"/>
        <end position="681"/>
    </location>
</feature>
<feature type="compositionally biased region" description="Basic and acidic residues" evidence="1">
    <location>
        <begin position="877"/>
        <end position="889"/>
    </location>
</feature>
<feature type="compositionally biased region" description="Basic and acidic residues" evidence="1">
    <location>
        <begin position="694"/>
        <end position="706"/>
    </location>
</feature>
<sequence length="1751" mass="199896">MSSIPYKRLVEQDESNYNLTVAKGKSGNTEGHRLRKYRDEALRKDTLTSNEESSKQSLGTKKRSSSAVERELRESESKIRNFLEGERRNVSEHRRGVNRRSRETLSKREVRIESCILGAPVLNGLVNVDDILRSLFGIMTQQDPDCIGLNIDDHNYLRPLQSDSEQLQNYQQSTSKHYRHKKGSHSSGLSKCNSSFVGETKAKQPSHDSMDTRDLSRPRRRDKERAALGRDHLSNKTAPTNYYHPGDDRKYQHSPPDEHVDGALFQDRNKDEFHTDYLPTDHRNISRAQTGKHEQHTPKQKRCHLNRDEQGRYFQRYNEQKKHALCTIEEEKYYQDDGLMNFQPRTSGDGGQIPTNDQHTDTSQCQEQTSFWVQNDKRNPKHVSSKKNKTRTEHQGYTTSDFKKHFFQENDQKSCRLQIAALSNKKYIIKSKNSRPVTNRKSHYYADECMEYEFKDANLAKRPLNTYEITKHQLPANELSKNEFEAYELSNVQFPSKKIRVHHSQGNKVTLHSSKTNETLSPQLEAETAMEHQPQANEELQIIEVKHYQKVAGNANNPMTARTELERPVSRNIVLKIPQNQVSNKIHTQNIDQNKINITEDITRLNTEDQSRQSEANLFNKVWAIHEMCGPRTEQDSQESDVTLDKHKPENNVFLLKPWSDKLEPPVIKNMETESVKDTPIHKPLAHSDLQAPSERKSSFNKNTDKKIRKSRKRITFCENPITIYIDDSSHDQQNETQYFEGVSRLEPPKYQDDGNDMEVSPDMITCPRAIAETQVDVGAETNTRFEQDEKLTKTTQDKMRFTNGFTSSQVKECNSQDSAHSPIRDLIENKCFEAKPMLITDKYFLDTSPTITRSLDNKNSSIRYSNGSPERHTKRVREPSYDDHSPVKEKRHSPAKRLEEIPTRNQIFMPEMYKAKTSDCNTDSLQRTYSPGYLNKIKRTETSAEIVDSNFQDSPKVKIDLPQNVDVRCDSVDKSTITNYPIESGRNSCTFDCTQTKPIHLLPFSTGTKLDASIFKNVDDNIQKLNQIKSPNQHVRLNPFTGLQRKEESTQQLLGNAGEENGVKDVHCSSFYEAPPIHDVSPCRTPRPDCQTVEFNSSLDLTSAHVEMIHQNTHLKALLETIVDVHELAMNTNDDKHRCELSNTWPPLDQIPMTLDSNVLNFVEDIDRCPSCTINFSTTRDSPEPSYKHSARDTRLNGVLKKKVQFKESFGVQESTVVTEQQLPDTKYHADSSKDVYANIPNGCPITSTNISFCGYRNPAQTCDSSSHLYKGSKSAEGEIPLLCRPTDDLTCQSDQRKLSLEQSSEVSYVTGVSKDRDSQKISSLQCKINQKMMSLFSNDFECFVSPKDIEFFDKYIRPLETNFVSSIDAKKLTLALIDQTSSQSSLESARRLLMDSEHCESTILKETTRILKQRREEFEGKDLSLHDFSAQEEAPKKPFWKQDEAYVPVRKSSKNPFVTYEDGVYISISPTRDHVSSVFGNEFSSSASPSVMQSWEIVNTLTENKEDVDDMCQCFIPKECQGAIIESALLVQDKLDYLTKSLAETEYKMAESHKSVEDKIELLARKLLEAENDTEAGKKKVKFSRTLFETEDRVAETDSNVQDVLENLSNKLFDAVNVFQECRNRDDGSADAVAVELSDTESSDAFKGDTSEDISVEIGSTRVPNKNSVMSSILALLCASTSGVAFGYLISLARHYTELPEEISLDTANNSLLEFGSKLARFPSPLNMVNSPYLDEELCLTDCRDLNIW</sequence>
<feature type="region of interest" description="Disordered" evidence="1">
    <location>
        <begin position="851"/>
        <end position="896"/>
    </location>
</feature>
<feature type="compositionally biased region" description="Basic and acidic residues" evidence="1">
    <location>
        <begin position="245"/>
        <end position="268"/>
    </location>
</feature>
<comment type="caution">
    <text evidence="2">The sequence shown here is derived from an EMBL/GenBank/DDBJ whole genome shotgun (WGS) entry which is preliminary data.</text>
</comment>
<keyword evidence="3" id="KW-1185">Reference proteome</keyword>
<feature type="compositionally biased region" description="Basic and acidic residues" evidence="1">
    <location>
        <begin position="200"/>
        <end position="234"/>
    </location>
</feature>
<feature type="region of interest" description="Disordered" evidence="1">
    <location>
        <begin position="376"/>
        <end position="395"/>
    </location>
</feature>
<organism evidence="2 3">
    <name type="scientific">Biomphalaria pfeifferi</name>
    <name type="common">Bloodfluke planorb</name>
    <name type="synonym">Freshwater snail</name>
    <dbReference type="NCBI Taxonomy" id="112525"/>
    <lineage>
        <taxon>Eukaryota</taxon>
        <taxon>Metazoa</taxon>
        <taxon>Spiralia</taxon>
        <taxon>Lophotrochozoa</taxon>
        <taxon>Mollusca</taxon>
        <taxon>Gastropoda</taxon>
        <taxon>Heterobranchia</taxon>
        <taxon>Euthyneura</taxon>
        <taxon>Panpulmonata</taxon>
        <taxon>Hygrophila</taxon>
        <taxon>Lymnaeoidea</taxon>
        <taxon>Planorbidae</taxon>
        <taxon>Biomphalaria</taxon>
    </lineage>
</organism>
<dbReference type="Proteomes" id="UP001233172">
    <property type="component" value="Unassembled WGS sequence"/>
</dbReference>
<name>A0AAD8EVD1_BIOPF</name>
<gene>
    <name evidence="2" type="ORF">Bpfe_029962</name>
</gene>
<feature type="compositionally biased region" description="Polar residues" evidence="1">
    <location>
        <begin position="851"/>
        <end position="869"/>
    </location>
</feature>
<evidence type="ECO:0000313" key="3">
    <source>
        <dbReference type="Proteomes" id="UP001233172"/>
    </source>
</evidence>
<evidence type="ECO:0000313" key="2">
    <source>
        <dbReference type="EMBL" id="KAK0040596.1"/>
    </source>
</evidence>
<reference evidence="2" key="2">
    <citation type="submission" date="2023-04" db="EMBL/GenBank/DDBJ databases">
        <authorList>
            <person name="Bu L."/>
            <person name="Lu L."/>
            <person name="Laidemitt M.R."/>
            <person name="Zhang S.M."/>
            <person name="Mutuku M."/>
            <person name="Mkoji G."/>
            <person name="Steinauer M."/>
            <person name="Loker E.S."/>
        </authorList>
    </citation>
    <scope>NUCLEOTIDE SEQUENCE</scope>
    <source>
        <strain evidence="2">KasaAsao</strain>
        <tissue evidence="2">Whole Snail</tissue>
    </source>
</reference>
<accession>A0AAD8EVD1</accession>